<dbReference type="InterPro" id="IPR029035">
    <property type="entry name" value="DHS-like_NAD/FAD-binding_dom"/>
</dbReference>
<comment type="similarity">
    <text evidence="1 3">Belongs to the TPP enzyme family.</text>
</comment>
<dbReference type="GO" id="GO:0009099">
    <property type="term" value="P:L-valine biosynthetic process"/>
    <property type="evidence" value="ECO:0007669"/>
    <property type="project" value="TreeGrafter"/>
</dbReference>
<dbReference type="Pfam" id="PF00205">
    <property type="entry name" value="TPP_enzyme_M"/>
    <property type="match status" value="1"/>
</dbReference>
<evidence type="ECO:0000313" key="7">
    <source>
        <dbReference type="EMBL" id="PDH36841.1"/>
    </source>
</evidence>
<dbReference type="InterPro" id="IPR029061">
    <property type="entry name" value="THDP-binding"/>
</dbReference>
<feature type="domain" description="Thiamine pyrophosphate enzyme central" evidence="4">
    <location>
        <begin position="194"/>
        <end position="325"/>
    </location>
</feature>
<dbReference type="Gene3D" id="3.40.50.970">
    <property type="match status" value="2"/>
</dbReference>
<dbReference type="Gene3D" id="3.40.50.1220">
    <property type="entry name" value="TPP-binding domain"/>
    <property type="match status" value="1"/>
</dbReference>
<evidence type="ECO:0000259" key="4">
    <source>
        <dbReference type="Pfam" id="PF00205"/>
    </source>
</evidence>
<name>A0A2A5WKA0_9GAMM</name>
<evidence type="ECO:0000256" key="3">
    <source>
        <dbReference type="RuleBase" id="RU362132"/>
    </source>
</evidence>
<evidence type="ECO:0000259" key="5">
    <source>
        <dbReference type="Pfam" id="PF02775"/>
    </source>
</evidence>
<dbReference type="InterPro" id="IPR012001">
    <property type="entry name" value="Thiamin_PyroP_enz_TPP-bd_dom"/>
</dbReference>
<proteinExistence type="inferred from homology"/>
<dbReference type="InterPro" id="IPR011766">
    <property type="entry name" value="TPP_enzyme_TPP-bd"/>
</dbReference>
<evidence type="ECO:0000313" key="8">
    <source>
        <dbReference type="Proteomes" id="UP000219327"/>
    </source>
</evidence>
<dbReference type="GO" id="GO:0050660">
    <property type="term" value="F:flavin adenine dinucleotide binding"/>
    <property type="evidence" value="ECO:0007669"/>
    <property type="project" value="TreeGrafter"/>
</dbReference>
<dbReference type="GO" id="GO:0003984">
    <property type="term" value="F:acetolactate synthase activity"/>
    <property type="evidence" value="ECO:0007669"/>
    <property type="project" value="TreeGrafter"/>
</dbReference>
<dbReference type="Pfam" id="PF02775">
    <property type="entry name" value="TPP_enzyme_C"/>
    <property type="match status" value="1"/>
</dbReference>
<reference evidence="7 8" key="1">
    <citation type="submission" date="2017-08" db="EMBL/GenBank/DDBJ databases">
        <title>Fine stratification of microbial communities through a metagenomic profile of the photic zone.</title>
        <authorList>
            <person name="Haro-Moreno J.M."/>
            <person name="Lopez-Perez M."/>
            <person name="De La Torre J."/>
            <person name="Picazo A."/>
            <person name="Camacho A."/>
            <person name="Rodriguez-Valera F."/>
        </authorList>
    </citation>
    <scope>NUCLEOTIDE SEQUENCE [LARGE SCALE GENOMIC DNA]</scope>
    <source>
        <strain evidence="7">MED-G24</strain>
    </source>
</reference>
<dbReference type="CDD" id="cd07035">
    <property type="entry name" value="TPP_PYR_POX_like"/>
    <property type="match status" value="1"/>
</dbReference>
<gene>
    <name evidence="7" type="ORF">CNE99_08990</name>
</gene>
<dbReference type="CDD" id="cd00568">
    <property type="entry name" value="TPP_enzymes"/>
    <property type="match status" value="1"/>
</dbReference>
<dbReference type="GO" id="GO:0009097">
    <property type="term" value="P:isoleucine biosynthetic process"/>
    <property type="evidence" value="ECO:0007669"/>
    <property type="project" value="TreeGrafter"/>
</dbReference>
<evidence type="ECO:0000259" key="6">
    <source>
        <dbReference type="Pfam" id="PF02776"/>
    </source>
</evidence>
<dbReference type="Pfam" id="PF02776">
    <property type="entry name" value="TPP_enzyme_N"/>
    <property type="match status" value="1"/>
</dbReference>
<feature type="domain" description="Thiamine pyrophosphate enzyme TPP-binding" evidence="5">
    <location>
        <begin position="388"/>
        <end position="525"/>
    </location>
</feature>
<dbReference type="AlphaFoldDB" id="A0A2A5WKA0"/>
<dbReference type="Proteomes" id="UP000219327">
    <property type="component" value="Unassembled WGS sequence"/>
</dbReference>
<dbReference type="PANTHER" id="PTHR18968">
    <property type="entry name" value="THIAMINE PYROPHOSPHATE ENZYMES"/>
    <property type="match status" value="1"/>
</dbReference>
<dbReference type="GO" id="GO:0005948">
    <property type="term" value="C:acetolactate synthase complex"/>
    <property type="evidence" value="ECO:0007669"/>
    <property type="project" value="TreeGrafter"/>
</dbReference>
<keyword evidence="2 3" id="KW-0786">Thiamine pyrophosphate</keyword>
<dbReference type="PANTHER" id="PTHR18968:SF13">
    <property type="entry name" value="ACETOLACTATE SYNTHASE CATALYTIC SUBUNIT, MITOCHONDRIAL"/>
    <property type="match status" value="1"/>
</dbReference>
<dbReference type="SUPFAM" id="SSF52518">
    <property type="entry name" value="Thiamin diphosphate-binding fold (THDP-binding)"/>
    <property type="match status" value="2"/>
</dbReference>
<evidence type="ECO:0000256" key="1">
    <source>
        <dbReference type="ARBA" id="ARBA00007812"/>
    </source>
</evidence>
<dbReference type="InterPro" id="IPR012000">
    <property type="entry name" value="Thiamin_PyroP_enz_cen_dom"/>
</dbReference>
<dbReference type="InterPro" id="IPR045229">
    <property type="entry name" value="TPP_enz"/>
</dbReference>
<organism evidence="7 8">
    <name type="scientific">OM182 bacterium MED-G24</name>
    <dbReference type="NCBI Taxonomy" id="1986255"/>
    <lineage>
        <taxon>Bacteria</taxon>
        <taxon>Pseudomonadati</taxon>
        <taxon>Pseudomonadota</taxon>
        <taxon>Gammaproteobacteria</taxon>
        <taxon>OMG group</taxon>
        <taxon>OM182 clade</taxon>
    </lineage>
</organism>
<dbReference type="GO" id="GO:0000287">
    <property type="term" value="F:magnesium ion binding"/>
    <property type="evidence" value="ECO:0007669"/>
    <property type="project" value="InterPro"/>
</dbReference>
<dbReference type="EMBL" id="NTKD01000058">
    <property type="protein sequence ID" value="PDH36841.1"/>
    <property type="molecule type" value="Genomic_DNA"/>
</dbReference>
<feature type="domain" description="Thiamine pyrophosphate enzyme N-terminal TPP-binding" evidence="6">
    <location>
        <begin position="4"/>
        <end position="123"/>
    </location>
</feature>
<sequence length="543" mass="57317">MARMTGAEIVANTLKTAGIRHVFGIVSIHNMPIVDAISRIDGIDMVTCRNEQSATHMADGYARATGQLGVALASTGPGTTNVVTGLYESAYASSRTLVITGQAETTFYGKGKGYVHEAENQKAMLQTVAQHVASPRYIEEVATQFKDLIRDVCSARPQPGAMEIPIDLQYAETEAGDLTVEFPAPFGADAESLTQAIDAIAGARKRVILAGGGVGKADASEALAALAEKLDAPVITTPNGKGALRDDHPLLMGPVLLSRPILQAVQDADLMIAVGTRFQAGVAGGQVAMPMPKMVHIDADPRNINLNYRPEVGVVGDAKLALKAIAEADIESGDAQYKEQLLGLAGQSKSGMRDRLGPDQAGILDVFSRYMDRDAYFVRDNTLPGYHWGNGLLPIFKPGGYIFPTSGAIGPGLPLGIGVAIATGVKTFCMHGDGGFMFHVGELSTAAQYQAPVVIVVFNDGGYGVLRGLQVNQFDGRFSETDLSTPDFVKLAESMGLTGLHADTVDGFAEQVEKAMGIEGPVLIELNVRNMQPISGVIPPPKD</sequence>
<accession>A0A2A5WKA0</accession>
<comment type="caution">
    <text evidence="7">The sequence shown here is derived from an EMBL/GenBank/DDBJ whole genome shotgun (WGS) entry which is preliminary data.</text>
</comment>
<dbReference type="GO" id="GO:0030976">
    <property type="term" value="F:thiamine pyrophosphate binding"/>
    <property type="evidence" value="ECO:0007669"/>
    <property type="project" value="InterPro"/>
</dbReference>
<dbReference type="SUPFAM" id="SSF52467">
    <property type="entry name" value="DHS-like NAD/FAD-binding domain"/>
    <property type="match status" value="1"/>
</dbReference>
<protein>
    <recommendedName>
        <fullName evidence="9">Acetolactate synthase</fullName>
    </recommendedName>
</protein>
<evidence type="ECO:0000256" key="2">
    <source>
        <dbReference type="ARBA" id="ARBA00023052"/>
    </source>
</evidence>
<evidence type="ECO:0008006" key="9">
    <source>
        <dbReference type="Google" id="ProtNLM"/>
    </source>
</evidence>